<dbReference type="GeneID" id="97994791"/>
<proteinExistence type="predicted"/>
<dbReference type="OrthoDB" id="9808017at2"/>
<gene>
    <name evidence="2" type="ORF">DV520_03415</name>
</gene>
<dbReference type="AlphaFoldDB" id="A0A3E2B4V8"/>
<dbReference type="InterPro" id="IPR036390">
    <property type="entry name" value="WH_DNA-bd_sf"/>
</dbReference>
<protein>
    <submittedName>
        <fullName evidence="2">PadR family transcriptional regulator</fullName>
    </submittedName>
</protein>
<dbReference type="Pfam" id="PF03551">
    <property type="entry name" value="PadR"/>
    <property type="match status" value="1"/>
</dbReference>
<evidence type="ECO:0000313" key="3">
    <source>
        <dbReference type="Proteomes" id="UP000260649"/>
    </source>
</evidence>
<dbReference type="Proteomes" id="UP000260649">
    <property type="component" value="Unassembled WGS sequence"/>
</dbReference>
<organism evidence="2 3">
    <name type="scientific">Evtepia gabavorous</name>
    <dbReference type="NCBI Taxonomy" id="2211183"/>
    <lineage>
        <taxon>Bacteria</taxon>
        <taxon>Bacillati</taxon>
        <taxon>Bacillota</taxon>
        <taxon>Clostridia</taxon>
        <taxon>Eubacteriales</taxon>
        <taxon>Evtepia</taxon>
    </lineage>
</organism>
<reference evidence="2 3" key="1">
    <citation type="submission" date="2018-07" db="EMBL/GenBank/DDBJ databases">
        <title>GABA Modulating Bacteria of the Human Gut Microbiota.</title>
        <authorList>
            <person name="Strandwitz P."/>
            <person name="Kim K.H."/>
            <person name="Terekhova D."/>
            <person name="Liu J.K."/>
            <person name="Sharma A."/>
            <person name="Levering J."/>
            <person name="Mcdonald D."/>
            <person name="Dietrich D."/>
            <person name="Ramadhar T.R."/>
            <person name="Lekbua A."/>
            <person name="Mroue N."/>
            <person name="Liston C."/>
            <person name="Stewart E.J."/>
            <person name="Dubin M.J."/>
            <person name="Zengler K."/>
            <person name="Knight R."/>
            <person name="Gilbert J.A."/>
            <person name="Clardy J."/>
            <person name="Lewis K."/>
        </authorList>
    </citation>
    <scope>NUCLEOTIDE SEQUENCE [LARGE SCALE GENOMIC DNA]</scope>
    <source>
        <strain evidence="2 3">KLE1738</strain>
    </source>
</reference>
<name>A0A3E2B4V8_9FIRM</name>
<keyword evidence="3" id="KW-1185">Reference proteome</keyword>
<evidence type="ECO:0000313" key="2">
    <source>
        <dbReference type="EMBL" id="RFT07055.1"/>
    </source>
</evidence>
<dbReference type="Gene3D" id="1.10.10.10">
    <property type="entry name" value="Winged helix-like DNA-binding domain superfamily/Winged helix DNA-binding domain"/>
    <property type="match status" value="1"/>
</dbReference>
<dbReference type="SUPFAM" id="SSF46785">
    <property type="entry name" value="Winged helix' DNA-binding domain"/>
    <property type="match status" value="1"/>
</dbReference>
<dbReference type="PANTHER" id="PTHR33169">
    <property type="entry name" value="PADR-FAMILY TRANSCRIPTIONAL REGULATOR"/>
    <property type="match status" value="1"/>
</dbReference>
<dbReference type="EMBL" id="QQRQ01000004">
    <property type="protein sequence ID" value="RFT07055.1"/>
    <property type="molecule type" value="Genomic_DNA"/>
</dbReference>
<dbReference type="PANTHER" id="PTHR33169:SF14">
    <property type="entry name" value="TRANSCRIPTIONAL REGULATOR RV3488"/>
    <property type="match status" value="1"/>
</dbReference>
<dbReference type="InterPro" id="IPR005149">
    <property type="entry name" value="Tscrpt_reg_PadR_N"/>
</dbReference>
<comment type="caution">
    <text evidence="2">The sequence shown here is derived from an EMBL/GenBank/DDBJ whole genome shotgun (WGS) entry which is preliminary data.</text>
</comment>
<dbReference type="InterPro" id="IPR052509">
    <property type="entry name" value="Metal_resp_DNA-bind_regulator"/>
</dbReference>
<evidence type="ECO:0000259" key="1">
    <source>
        <dbReference type="Pfam" id="PF03551"/>
    </source>
</evidence>
<sequence>MKKRKELKRDKVAGTPAGIRESLKKATTEMLVLFLLERKPMYTYEMMQTIKLMSDGKISLTNLYIAIYRLEDFQFIRKDFEELSDENRTRIYFSITENGRLYLRRLIDEYREFTQAVEEILKTQFPLTPLE</sequence>
<dbReference type="RefSeq" id="WP_021920633.1">
    <property type="nucleotide sequence ID" value="NZ_CAKXKJ010000001.1"/>
</dbReference>
<dbReference type="InterPro" id="IPR036388">
    <property type="entry name" value="WH-like_DNA-bd_sf"/>
</dbReference>
<accession>A0A3E2B4V8</accession>
<feature type="domain" description="Transcription regulator PadR N-terminal" evidence="1">
    <location>
        <begin position="32"/>
        <end position="104"/>
    </location>
</feature>